<dbReference type="GO" id="GO:0006308">
    <property type="term" value="P:DNA catabolic process"/>
    <property type="evidence" value="ECO:0007669"/>
    <property type="project" value="UniProtKB-UniRule"/>
</dbReference>
<feature type="domain" description="OB-fold nucleic acid binding" evidence="8">
    <location>
        <begin position="86"/>
        <end position="177"/>
    </location>
</feature>
<dbReference type="Pfam" id="PF13742">
    <property type="entry name" value="tRNA_anti_2"/>
    <property type="match status" value="1"/>
</dbReference>
<evidence type="ECO:0000256" key="1">
    <source>
        <dbReference type="ARBA" id="ARBA00022490"/>
    </source>
</evidence>
<dbReference type="SUPFAM" id="SSF56796">
    <property type="entry name" value="Dehydroquinate synthase-like"/>
    <property type="match status" value="1"/>
</dbReference>
<keyword evidence="1" id="KW-0963">Cytoplasm</keyword>
<feature type="domain" description="Exonuclease VII large subunit C-terminal" evidence="7">
    <location>
        <begin position="201"/>
        <end position="374"/>
    </location>
</feature>
<evidence type="ECO:0000256" key="3">
    <source>
        <dbReference type="ARBA" id="ARBA00022801"/>
    </source>
</evidence>
<organism evidence="9">
    <name type="scientific">uncultured Gemmatimonadaceae bacterium</name>
    <dbReference type="NCBI Taxonomy" id="246130"/>
    <lineage>
        <taxon>Bacteria</taxon>
        <taxon>Pseudomonadati</taxon>
        <taxon>Gemmatimonadota</taxon>
        <taxon>Gemmatimonadia</taxon>
        <taxon>Gemmatimonadales</taxon>
        <taxon>Gemmatimonadaceae</taxon>
        <taxon>environmental samples</taxon>
    </lineage>
</organism>
<proteinExistence type="inferred from homology"/>
<dbReference type="Pfam" id="PF02601">
    <property type="entry name" value="Exonuc_VII_L"/>
    <property type="match status" value="1"/>
</dbReference>
<dbReference type="CDD" id="cd04489">
    <property type="entry name" value="ExoVII_LU_OBF"/>
    <property type="match status" value="1"/>
</dbReference>
<dbReference type="EC" id="3.1.11.6" evidence="5"/>
<dbReference type="HAMAP" id="MF_00378">
    <property type="entry name" value="Exonuc_7_L"/>
    <property type="match status" value="1"/>
</dbReference>
<dbReference type="EMBL" id="CADCTU010000798">
    <property type="protein sequence ID" value="CAA9355052.1"/>
    <property type="molecule type" value="Genomic_DNA"/>
</dbReference>
<keyword evidence="4" id="KW-0269">Exonuclease</keyword>
<dbReference type="InterPro" id="IPR020579">
    <property type="entry name" value="Exonuc_VII_lsu_C"/>
</dbReference>
<dbReference type="PANTHER" id="PTHR30008">
    <property type="entry name" value="EXODEOXYRIBONUCLEASE 7 LARGE SUBUNIT"/>
    <property type="match status" value="1"/>
</dbReference>
<dbReference type="GO" id="GO:0009318">
    <property type="term" value="C:exodeoxyribonuclease VII complex"/>
    <property type="evidence" value="ECO:0007669"/>
    <property type="project" value="UniProtKB-UniRule"/>
</dbReference>
<dbReference type="AlphaFoldDB" id="A0A6J4MH16"/>
<feature type="region of interest" description="Disordered" evidence="6">
    <location>
        <begin position="1"/>
        <end position="44"/>
    </location>
</feature>
<evidence type="ECO:0000259" key="7">
    <source>
        <dbReference type="Pfam" id="PF02601"/>
    </source>
</evidence>
<evidence type="ECO:0000259" key="8">
    <source>
        <dbReference type="Pfam" id="PF13742"/>
    </source>
</evidence>
<evidence type="ECO:0000256" key="2">
    <source>
        <dbReference type="ARBA" id="ARBA00022722"/>
    </source>
</evidence>
<accession>A0A6J4MH16</accession>
<keyword evidence="3 9" id="KW-0378">Hydrolase</keyword>
<reference evidence="9" key="1">
    <citation type="submission" date="2020-02" db="EMBL/GenBank/DDBJ databases">
        <authorList>
            <person name="Meier V. D."/>
        </authorList>
    </citation>
    <scope>NUCLEOTIDE SEQUENCE</scope>
    <source>
        <strain evidence="9">AVDCRST_MAG11</strain>
    </source>
</reference>
<evidence type="ECO:0000256" key="6">
    <source>
        <dbReference type="SAM" id="MobiDB-lite"/>
    </source>
</evidence>
<dbReference type="NCBIfam" id="TIGR00237">
    <property type="entry name" value="xseA"/>
    <property type="match status" value="1"/>
</dbReference>
<gene>
    <name evidence="9" type="ORF">AVDCRST_MAG11-3766</name>
</gene>
<evidence type="ECO:0000256" key="4">
    <source>
        <dbReference type="ARBA" id="ARBA00022839"/>
    </source>
</evidence>
<evidence type="ECO:0000256" key="5">
    <source>
        <dbReference type="NCBIfam" id="TIGR00237"/>
    </source>
</evidence>
<evidence type="ECO:0000313" key="9">
    <source>
        <dbReference type="EMBL" id="CAA9355052.1"/>
    </source>
</evidence>
<dbReference type="GO" id="GO:0008855">
    <property type="term" value="F:exodeoxyribonuclease VII activity"/>
    <property type="evidence" value="ECO:0007669"/>
    <property type="project" value="UniProtKB-UniRule"/>
</dbReference>
<dbReference type="PANTHER" id="PTHR30008:SF0">
    <property type="entry name" value="EXODEOXYRIBONUCLEASE 7 LARGE SUBUNIT"/>
    <property type="match status" value="1"/>
</dbReference>
<keyword evidence="2" id="KW-0540">Nuclease</keyword>
<protein>
    <recommendedName>
        <fullName evidence="5">Exodeoxyribonuclease VII large subunit</fullName>
        <ecNumber evidence="5">3.1.11.6</ecNumber>
    </recommendedName>
</protein>
<dbReference type="InterPro" id="IPR025824">
    <property type="entry name" value="OB-fold_nuc-bd_dom"/>
</dbReference>
<dbReference type="InterPro" id="IPR003753">
    <property type="entry name" value="Exonuc_VII_L"/>
</dbReference>
<dbReference type="GO" id="GO:0003676">
    <property type="term" value="F:nucleic acid binding"/>
    <property type="evidence" value="ECO:0007669"/>
    <property type="project" value="InterPro"/>
</dbReference>
<feature type="non-terminal residue" evidence="9">
    <location>
        <position position="375"/>
    </location>
</feature>
<name>A0A6J4MH16_9BACT</name>
<sequence length="375" mass="39807">MTPRRRPGGSPDELDLFGERDGAAAPPPVARATGRRASARAAKPASVRLPADDAVVEARGEYGYVVAEPAAYAEEIPGATPASAVSVGALTGTAKDVLEGAFVPLWVRGEVTDFKAHRNGHWYFALRDASAQIRCVVWARDQRRIPAPPDEGMEVAALGQLTVYASRGDLQLSVKALEAGGDGLWRKAMQLTYARLEGEGLMDPLRKRVIPRMPRRVAVVTSPDGAALHDIVAVVRRRCPTVEVVLVPARVQGDGAVEELCRAIEQAGRLGAVDTVIIGRGGGAREDLWAFNDERLARVLAACPVPTISAVGHEVDVTICDLVADLRAATPSAAAEAAVPVHAEALAHLRSLGERLGVGVRRRIDVARAELERAA</sequence>